<keyword evidence="1" id="KW-0472">Membrane</keyword>
<dbReference type="EMBL" id="BJMU01000036">
    <property type="protein sequence ID" value="GEB84129.1"/>
    <property type="molecule type" value="Genomic_DNA"/>
</dbReference>
<accession>A0A4Y3TRM1</accession>
<dbReference type="Proteomes" id="UP000317617">
    <property type="component" value="Unassembled WGS sequence"/>
</dbReference>
<reference evidence="2 3" key="1">
    <citation type="submission" date="2019-06" db="EMBL/GenBank/DDBJ databases">
        <title>Whole genome shotgun sequence of Acetobacter orleanensis NBRC 13752.</title>
        <authorList>
            <person name="Hosoyama A."/>
            <person name="Uohara A."/>
            <person name="Ohji S."/>
            <person name="Ichikawa N."/>
        </authorList>
    </citation>
    <scope>NUCLEOTIDE SEQUENCE [LARGE SCALE GENOMIC DNA]</scope>
    <source>
        <strain evidence="2 3">NBRC 13752</strain>
    </source>
</reference>
<feature type="transmembrane region" description="Helical" evidence="1">
    <location>
        <begin position="22"/>
        <end position="41"/>
    </location>
</feature>
<keyword evidence="1" id="KW-0812">Transmembrane</keyword>
<gene>
    <name evidence="2" type="ORF">AOR01nite_26060</name>
</gene>
<keyword evidence="1" id="KW-1133">Transmembrane helix</keyword>
<sequence length="67" mass="7580">MLCYTTKKIILRFVIPFPMSDVARYEFFLFPASFILTLELLARRLNLPPVAAFILGGTGLVAFTTRP</sequence>
<keyword evidence="3" id="KW-1185">Reference proteome</keyword>
<comment type="caution">
    <text evidence="2">The sequence shown here is derived from an EMBL/GenBank/DDBJ whole genome shotgun (WGS) entry which is preliminary data.</text>
</comment>
<organism evidence="2 3">
    <name type="scientific">Acetobacter orleanensis</name>
    <dbReference type="NCBI Taxonomy" id="104099"/>
    <lineage>
        <taxon>Bacteria</taxon>
        <taxon>Pseudomonadati</taxon>
        <taxon>Pseudomonadota</taxon>
        <taxon>Alphaproteobacteria</taxon>
        <taxon>Acetobacterales</taxon>
        <taxon>Acetobacteraceae</taxon>
        <taxon>Acetobacter</taxon>
    </lineage>
</organism>
<evidence type="ECO:0000313" key="2">
    <source>
        <dbReference type="EMBL" id="GEB84129.1"/>
    </source>
</evidence>
<evidence type="ECO:0000313" key="3">
    <source>
        <dbReference type="Proteomes" id="UP000317617"/>
    </source>
</evidence>
<dbReference type="AlphaFoldDB" id="A0A4Y3TRM1"/>
<feature type="transmembrane region" description="Helical" evidence="1">
    <location>
        <begin position="47"/>
        <end position="65"/>
    </location>
</feature>
<proteinExistence type="predicted"/>
<protein>
    <submittedName>
        <fullName evidence="2">Uncharacterized protein</fullName>
    </submittedName>
</protein>
<name>A0A4Y3TRM1_9PROT</name>
<evidence type="ECO:0000256" key="1">
    <source>
        <dbReference type="SAM" id="Phobius"/>
    </source>
</evidence>